<dbReference type="OMA" id="HENTVWR"/>
<reference evidence="2" key="1">
    <citation type="submission" date="2010-02" db="EMBL/GenBank/DDBJ databases">
        <title>Sequencing and annotation of the Blastocystis hominis genome.</title>
        <authorList>
            <person name="Wincker P."/>
        </authorList>
    </citation>
    <scope>NUCLEOTIDE SEQUENCE</scope>
    <source>
        <strain evidence="2">Singapore isolate B</strain>
    </source>
</reference>
<dbReference type="InterPro" id="IPR011990">
    <property type="entry name" value="TPR-like_helical_dom_sf"/>
</dbReference>
<dbReference type="Proteomes" id="UP000008312">
    <property type="component" value="Unassembled WGS sequence"/>
</dbReference>
<dbReference type="InParanoid" id="D8LUS4"/>
<dbReference type="GeneID" id="24922131"/>
<dbReference type="EMBL" id="FN668638">
    <property type="protein sequence ID" value="CBK19563.2"/>
    <property type="molecule type" value="Genomic_DNA"/>
</dbReference>
<dbReference type="PANTHER" id="PTHR23082:SF0">
    <property type="entry name" value="GENERAL TRANSCRIPTION FACTOR 3C POLYPEPTIDE 3"/>
    <property type="match status" value="1"/>
</dbReference>
<keyword evidence="3" id="KW-1185">Reference proteome</keyword>
<dbReference type="AlphaFoldDB" id="D8LUS4"/>
<feature type="compositionally biased region" description="Basic residues" evidence="1">
    <location>
        <begin position="27"/>
        <end position="43"/>
    </location>
</feature>
<name>D8LUS4_BLAHO</name>
<dbReference type="RefSeq" id="XP_012893611.1">
    <property type="nucleotide sequence ID" value="XM_013038157.1"/>
</dbReference>
<dbReference type="GO" id="GO:0006383">
    <property type="term" value="P:transcription by RNA polymerase III"/>
    <property type="evidence" value="ECO:0007669"/>
    <property type="project" value="InterPro"/>
</dbReference>
<sequence length="243" mass="28738">MEEANEKEQDNSNDTSLFGPSMDTFIKTRRKGRKKRSTTKPRVSKLPDQVQRIYDEAMRCYINLDYDKAKLLLSEVTKNVPEYPDIYNVLGLIYEAEQNITKACDCYFIEAEIVKKDPAKWEVVYEMSVKLNLHKRQIYCLSRIIHLDPSNPIYYEKRYQLYMEENQQNRATSDLLSFCRLTHDLDHYISQLYTLCTANHRQPELLAFFEENYSAMIQELSPIFGIPNDEQKIDTNATRVWKC</sequence>
<accession>D8LUS4</accession>
<feature type="region of interest" description="Disordered" evidence="1">
    <location>
        <begin position="1"/>
        <end position="44"/>
    </location>
</feature>
<evidence type="ECO:0000313" key="2">
    <source>
        <dbReference type="EMBL" id="CBK19563.2"/>
    </source>
</evidence>
<protein>
    <submittedName>
        <fullName evidence="2">Uncharacterized protein</fullName>
    </submittedName>
</protein>
<dbReference type="Gene3D" id="1.25.40.10">
    <property type="entry name" value="Tetratricopeptide repeat domain"/>
    <property type="match status" value="1"/>
</dbReference>
<dbReference type="InterPro" id="IPR039340">
    <property type="entry name" value="Tfc4/TFIIIC-102/Sfc4"/>
</dbReference>
<dbReference type="OrthoDB" id="9991317at2759"/>
<feature type="compositionally biased region" description="Basic and acidic residues" evidence="1">
    <location>
        <begin position="1"/>
        <end position="10"/>
    </location>
</feature>
<evidence type="ECO:0000313" key="3">
    <source>
        <dbReference type="Proteomes" id="UP000008312"/>
    </source>
</evidence>
<dbReference type="GO" id="GO:0000127">
    <property type="term" value="C:transcription factor TFIIIC complex"/>
    <property type="evidence" value="ECO:0007669"/>
    <property type="project" value="TreeGrafter"/>
</dbReference>
<gene>
    <name evidence="2" type="ORF">GSBLH_T00006006001</name>
</gene>
<organism evidence="2">
    <name type="scientific">Blastocystis hominis</name>
    <dbReference type="NCBI Taxonomy" id="12968"/>
    <lineage>
        <taxon>Eukaryota</taxon>
        <taxon>Sar</taxon>
        <taxon>Stramenopiles</taxon>
        <taxon>Bigyra</taxon>
        <taxon>Opalozoa</taxon>
        <taxon>Opalinata</taxon>
        <taxon>Blastocystidae</taxon>
        <taxon>Blastocystis</taxon>
    </lineage>
</organism>
<dbReference type="SUPFAM" id="SSF48452">
    <property type="entry name" value="TPR-like"/>
    <property type="match status" value="1"/>
</dbReference>
<evidence type="ECO:0000256" key="1">
    <source>
        <dbReference type="SAM" id="MobiDB-lite"/>
    </source>
</evidence>
<dbReference type="PANTHER" id="PTHR23082">
    <property type="entry name" value="TRANSCRIPTION INITIATION FACTOR IIIC TFIIIC , POLYPEPTIDE 3-RELATED"/>
    <property type="match status" value="1"/>
</dbReference>
<proteinExistence type="predicted"/>